<dbReference type="Pfam" id="PF13244">
    <property type="entry name" value="MbhD"/>
    <property type="match status" value="1"/>
</dbReference>
<feature type="transmembrane region" description="Helical" evidence="7">
    <location>
        <begin position="89"/>
        <end position="107"/>
    </location>
</feature>
<evidence type="ECO:0000256" key="2">
    <source>
        <dbReference type="ARBA" id="ARBA00009425"/>
    </source>
</evidence>
<dbReference type="Gene3D" id="1.20.120.1200">
    <property type="entry name" value="NADH-ubiquinone/plastoquinone oxidoreductase chain 6, subunit NuoJ"/>
    <property type="match status" value="1"/>
</dbReference>
<feature type="transmembrane region" description="Helical" evidence="7">
    <location>
        <begin position="299"/>
        <end position="324"/>
    </location>
</feature>
<dbReference type="Proteomes" id="UP001585080">
    <property type="component" value="Unassembled WGS sequence"/>
</dbReference>
<evidence type="ECO:0000256" key="5">
    <source>
        <dbReference type="ARBA" id="ARBA00022989"/>
    </source>
</evidence>
<evidence type="ECO:0000256" key="6">
    <source>
        <dbReference type="ARBA" id="ARBA00023136"/>
    </source>
</evidence>
<keyword evidence="4 7" id="KW-0812">Transmembrane</keyword>
<dbReference type="RefSeq" id="WP_376733491.1">
    <property type="nucleotide sequence ID" value="NZ_JAYMRP010000015.1"/>
</dbReference>
<dbReference type="PANTHER" id="PTHR33932">
    <property type="entry name" value="NA(+)/H(+) ANTIPORTER SUBUNIT B"/>
    <property type="match status" value="1"/>
</dbReference>
<dbReference type="InterPro" id="IPR050622">
    <property type="entry name" value="CPA3_antiporter_subunitB"/>
</dbReference>
<evidence type="ECO:0000256" key="1">
    <source>
        <dbReference type="ARBA" id="ARBA00004651"/>
    </source>
</evidence>
<dbReference type="EMBL" id="JAYMRP010000015">
    <property type="protein sequence ID" value="MFB8774803.1"/>
    <property type="molecule type" value="Genomic_DNA"/>
</dbReference>
<keyword evidence="6 7" id="KW-0472">Membrane</keyword>
<keyword evidence="3" id="KW-1003">Cell membrane</keyword>
<evidence type="ECO:0000256" key="4">
    <source>
        <dbReference type="ARBA" id="ARBA00022692"/>
    </source>
</evidence>
<evidence type="ECO:0000259" key="9">
    <source>
        <dbReference type="Pfam" id="PF13244"/>
    </source>
</evidence>
<dbReference type="PANTHER" id="PTHR33932:SF4">
    <property type="entry name" value="NA(+)_H(+) ANTIPORTER SUBUNIT B"/>
    <property type="match status" value="1"/>
</dbReference>
<sequence length="331" mass="35057">MPTFVLINVVLLAVLIATAVAITRLRALYAAAMLAALFSLVTASLFVLLDAVDVAFTEAAVGVGISTVLLLGVLALTRSREAVTPRRRRLPGLVVVVLTGAVLGWASTDLPEFGAADSPVQRHPVTETYLRDSQEDIGIPNTVTSVLASYRGLDTLGELVVVFTAGLAVLSLLGPLARPDQIRPAPDLHLADYRVIRVVTGTLMPLILLFALYVLFHGDYGPGGGFQAGVIFASGFVLYGLVFGLDRAERVVPRRALWLLISLGLLLYAGLGLTTMALGGSFLDYDLLDPGHPEEGQHIGILLVETAIGITVAAVMTTIFFGFASRGGVRR</sequence>
<gene>
    <name evidence="11" type="ORF">VSS16_19060</name>
</gene>
<dbReference type="InterPro" id="IPR025383">
    <property type="entry name" value="MrpA_C/MbhD"/>
</dbReference>
<comment type="subcellular location">
    <subcellularLocation>
        <location evidence="1">Cell membrane</location>
        <topology evidence="1">Multi-pass membrane protein</topology>
    </subcellularLocation>
</comment>
<feature type="transmembrane region" description="Helical" evidence="7">
    <location>
        <begin position="257"/>
        <end position="279"/>
    </location>
</feature>
<keyword evidence="12" id="KW-1185">Reference proteome</keyword>
<evidence type="ECO:0000259" key="8">
    <source>
        <dbReference type="Pfam" id="PF04039"/>
    </source>
</evidence>
<feature type="transmembrane region" description="Helical" evidence="7">
    <location>
        <begin position="159"/>
        <end position="177"/>
    </location>
</feature>
<evidence type="ECO:0000256" key="3">
    <source>
        <dbReference type="ARBA" id="ARBA00022475"/>
    </source>
</evidence>
<dbReference type="InterPro" id="IPR007182">
    <property type="entry name" value="MnhB"/>
</dbReference>
<feature type="transmembrane region" description="Helical" evidence="7">
    <location>
        <begin position="6"/>
        <end position="22"/>
    </location>
</feature>
<dbReference type="NCBIfam" id="NF009159">
    <property type="entry name" value="PRK12504.1"/>
    <property type="match status" value="1"/>
</dbReference>
<dbReference type="InterPro" id="IPR042106">
    <property type="entry name" value="Nuo/plastoQ_OxRdtase_6_NuoJ"/>
</dbReference>
<feature type="transmembrane region" description="Helical" evidence="7">
    <location>
        <begin position="29"/>
        <end position="49"/>
    </location>
</feature>
<protein>
    <submittedName>
        <fullName evidence="11">DUF4040 domain-containing protein</fullName>
    </submittedName>
</protein>
<evidence type="ECO:0000313" key="12">
    <source>
        <dbReference type="Proteomes" id="UP001585080"/>
    </source>
</evidence>
<proteinExistence type="inferred from homology"/>
<dbReference type="Pfam" id="PF04039">
    <property type="entry name" value="MnhB"/>
    <property type="match status" value="1"/>
</dbReference>
<feature type="domain" description="Na+/H+ antiporter MnhB subunit-related protein" evidence="8">
    <location>
        <begin position="195"/>
        <end position="317"/>
    </location>
</feature>
<dbReference type="Pfam" id="PF20501">
    <property type="entry name" value="MbhE"/>
    <property type="match status" value="1"/>
</dbReference>
<evidence type="ECO:0000256" key="7">
    <source>
        <dbReference type="SAM" id="Phobius"/>
    </source>
</evidence>
<evidence type="ECO:0000313" key="11">
    <source>
        <dbReference type="EMBL" id="MFB8774803.1"/>
    </source>
</evidence>
<feature type="domain" description="MrpA C-terminal/MbhE" evidence="10">
    <location>
        <begin position="88"/>
        <end position="174"/>
    </location>
</feature>
<feature type="transmembrane region" description="Helical" evidence="7">
    <location>
        <begin position="228"/>
        <end position="245"/>
    </location>
</feature>
<feature type="transmembrane region" description="Helical" evidence="7">
    <location>
        <begin position="198"/>
        <end position="216"/>
    </location>
</feature>
<keyword evidence="5 7" id="KW-1133">Transmembrane helix</keyword>
<dbReference type="NCBIfam" id="NF009162">
    <property type="entry name" value="PRK12508.1"/>
    <property type="match status" value="1"/>
</dbReference>
<name>A0ABV5ED66_9ACTN</name>
<evidence type="ECO:0000259" key="10">
    <source>
        <dbReference type="Pfam" id="PF20501"/>
    </source>
</evidence>
<accession>A0ABV5ED66</accession>
<feature type="transmembrane region" description="Helical" evidence="7">
    <location>
        <begin position="55"/>
        <end position="77"/>
    </location>
</feature>
<dbReference type="NCBIfam" id="NF009161">
    <property type="entry name" value="PRK12507.1"/>
    <property type="match status" value="1"/>
</dbReference>
<reference evidence="11 12" key="1">
    <citation type="submission" date="2024-01" db="EMBL/GenBank/DDBJ databases">
        <title>Genome mining of biosynthetic gene clusters to explore secondary metabolites of Streptomyces sp.</title>
        <authorList>
            <person name="Baig A."/>
            <person name="Ajitkumar Shintre N."/>
            <person name="Kumar H."/>
            <person name="Anbarasu A."/>
            <person name="Ramaiah S."/>
        </authorList>
    </citation>
    <scope>NUCLEOTIDE SEQUENCE [LARGE SCALE GENOMIC DNA]</scope>
    <source>
        <strain evidence="11 12">A57</strain>
    </source>
</reference>
<comment type="similarity">
    <text evidence="2">Belongs to the CPA3 antiporters (TC 2.A.63) subunit B family.</text>
</comment>
<feature type="domain" description="MrpA C-terminal/MbhD" evidence="9">
    <location>
        <begin position="14"/>
        <end position="78"/>
    </location>
</feature>
<comment type="caution">
    <text evidence="11">The sequence shown here is derived from an EMBL/GenBank/DDBJ whole genome shotgun (WGS) entry which is preliminary data.</text>
</comment>
<dbReference type="InterPro" id="IPR046806">
    <property type="entry name" value="MrpA_C/MbhE"/>
</dbReference>
<organism evidence="11 12">
    <name type="scientific">Streptomyces broussonetiae</name>
    <dbReference type="NCBI Taxonomy" id="2686304"/>
    <lineage>
        <taxon>Bacteria</taxon>
        <taxon>Bacillati</taxon>
        <taxon>Actinomycetota</taxon>
        <taxon>Actinomycetes</taxon>
        <taxon>Kitasatosporales</taxon>
        <taxon>Streptomycetaceae</taxon>
        <taxon>Streptomyces</taxon>
    </lineage>
</organism>